<proteinExistence type="predicted"/>
<reference evidence="1 2" key="1">
    <citation type="submission" date="2024-04" db="EMBL/GenBank/DDBJ databases">
        <authorList>
            <person name="Fracassetti M."/>
        </authorList>
    </citation>
    <scope>NUCLEOTIDE SEQUENCE [LARGE SCALE GENOMIC DNA]</scope>
</reference>
<accession>A0AAV2FRG8</accession>
<evidence type="ECO:0000313" key="2">
    <source>
        <dbReference type="Proteomes" id="UP001497516"/>
    </source>
</evidence>
<sequence>MEQGVFPSTWGTRTLSPINCPRPQLQTFSVTLGALDFLEKQGEELPPVAAVRSESSARYWALPPTLSFLLSFERVINPCLGSSSINIARLAVAYGAGPGLGGNSRSFVQFAASCCAGQRAARGQIAEIGLFAADIGGCQWWTSRNVLFRHVCLSLAHKILYRCVY</sequence>
<name>A0AAV2FRG8_9ROSI</name>
<organism evidence="1 2">
    <name type="scientific">Linum trigynum</name>
    <dbReference type="NCBI Taxonomy" id="586398"/>
    <lineage>
        <taxon>Eukaryota</taxon>
        <taxon>Viridiplantae</taxon>
        <taxon>Streptophyta</taxon>
        <taxon>Embryophyta</taxon>
        <taxon>Tracheophyta</taxon>
        <taxon>Spermatophyta</taxon>
        <taxon>Magnoliopsida</taxon>
        <taxon>eudicotyledons</taxon>
        <taxon>Gunneridae</taxon>
        <taxon>Pentapetalae</taxon>
        <taxon>rosids</taxon>
        <taxon>fabids</taxon>
        <taxon>Malpighiales</taxon>
        <taxon>Linaceae</taxon>
        <taxon>Linum</taxon>
    </lineage>
</organism>
<gene>
    <name evidence="1" type="ORF">LTRI10_LOCUS40399</name>
</gene>
<keyword evidence="2" id="KW-1185">Reference proteome</keyword>
<dbReference type="Proteomes" id="UP001497516">
    <property type="component" value="Chromosome 7"/>
</dbReference>
<dbReference type="EMBL" id="OZ034820">
    <property type="protein sequence ID" value="CAL1400258.1"/>
    <property type="molecule type" value="Genomic_DNA"/>
</dbReference>
<protein>
    <submittedName>
        <fullName evidence="1">Uncharacterized protein</fullName>
    </submittedName>
</protein>
<evidence type="ECO:0000313" key="1">
    <source>
        <dbReference type="EMBL" id="CAL1400258.1"/>
    </source>
</evidence>
<dbReference type="AlphaFoldDB" id="A0AAV2FRG8"/>